<keyword evidence="6 13" id="KW-0812">Transmembrane</keyword>
<gene>
    <name evidence="16" type="ORF">FHS03_000139</name>
</gene>
<keyword evidence="7" id="KW-0547">Nucleotide-binding</keyword>
<dbReference type="Proteomes" id="UP000541535">
    <property type="component" value="Unassembled WGS sequence"/>
</dbReference>
<evidence type="ECO:0000256" key="3">
    <source>
        <dbReference type="ARBA" id="ARBA00012438"/>
    </source>
</evidence>
<evidence type="ECO:0000256" key="4">
    <source>
        <dbReference type="ARBA" id="ARBA00022553"/>
    </source>
</evidence>
<dbReference type="PANTHER" id="PTHR45436">
    <property type="entry name" value="SENSOR HISTIDINE KINASE YKOH"/>
    <property type="match status" value="1"/>
</dbReference>
<evidence type="ECO:0000256" key="2">
    <source>
        <dbReference type="ARBA" id="ARBA00004141"/>
    </source>
</evidence>
<dbReference type="PROSITE" id="PS50885">
    <property type="entry name" value="HAMP"/>
    <property type="match status" value="1"/>
</dbReference>
<keyword evidence="11" id="KW-0902">Two-component regulatory system</keyword>
<evidence type="ECO:0000256" key="11">
    <source>
        <dbReference type="ARBA" id="ARBA00023012"/>
    </source>
</evidence>
<keyword evidence="17" id="KW-1185">Reference proteome</keyword>
<evidence type="ECO:0000256" key="12">
    <source>
        <dbReference type="ARBA" id="ARBA00023136"/>
    </source>
</evidence>
<comment type="subcellular location">
    <subcellularLocation>
        <location evidence="2">Membrane</location>
        <topology evidence="2">Multi-pass membrane protein</topology>
    </subcellularLocation>
</comment>
<feature type="transmembrane region" description="Helical" evidence="13">
    <location>
        <begin position="16"/>
        <end position="37"/>
    </location>
</feature>
<dbReference type="EC" id="2.7.13.3" evidence="3"/>
<evidence type="ECO:0000256" key="8">
    <source>
        <dbReference type="ARBA" id="ARBA00022777"/>
    </source>
</evidence>
<dbReference type="PROSITE" id="PS50109">
    <property type="entry name" value="HIS_KIN"/>
    <property type="match status" value="1"/>
</dbReference>
<keyword evidence="5" id="KW-0808">Transferase</keyword>
<organism evidence="16 17">
    <name type="scientific">Pseudoduganella violacea</name>
    <dbReference type="NCBI Taxonomy" id="1715466"/>
    <lineage>
        <taxon>Bacteria</taxon>
        <taxon>Pseudomonadati</taxon>
        <taxon>Pseudomonadota</taxon>
        <taxon>Betaproteobacteria</taxon>
        <taxon>Burkholderiales</taxon>
        <taxon>Oxalobacteraceae</taxon>
        <taxon>Telluria group</taxon>
        <taxon>Pseudoduganella</taxon>
    </lineage>
</organism>
<evidence type="ECO:0000256" key="7">
    <source>
        <dbReference type="ARBA" id="ARBA00022741"/>
    </source>
</evidence>
<dbReference type="Pfam" id="PF00512">
    <property type="entry name" value="HisKA"/>
    <property type="match status" value="1"/>
</dbReference>
<protein>
    <recommendedName>
        <fullName evidence="3">histidine kinase</fullName>
        <ecNumber evidence="3">2.7.13.3</ecNumber>
    </recommendedName>
</protein>
<accession>A0A7W5B757</accession>
<evidence type="ECO:0000256" key="6">
    <source>
        <dbReference type="ARBA" id="ARBA00022692"/>
    </source>
</evidence>
<dbReference type="SUPFAM" id="SSF47384">
    <property type="entry name" value="Homodimeric domain of signal transducing histidine kinase"/>
    <property type="match status" value="1"/>
</dbReference>
<dbReference type="InterPro" id="IPR036097">
    <property type="entry name" value="HisK_dim/P_sf"/>
</dbReference>
<evidence type="ECO:0000256" key="10">
    <source>
        <dbReference type="ARBA" id="ARBA00022989"/>
    </source>
</evidence>
<evidence type="ECO:0000256" key="13">
    <source>
        <dbReference type="SAM" id="Phobius"/>
    </source>
</evidence>
<sequence>MYRRRPWARPTLTRRIVMALLVAFVLVWSVFLGIEFVKARDVRHNDQELRDFSASMMSSISGLTTANEARAVANTTSIILNDYYDSIDVPGAVLLQLDARSGERLFLSPEAEGVRLKGMNGQIGNAVMHGLRYRVYRGESERWILTVAMPMPAPFWLLTSVGSDLVKDLLIAFPLVLLPIWIAVARGLRPLHLLSKRIAARGPDELSPLDLNASYADLLPLGQAINQLLAKLRRRIEREHNFVHDAAHELRTPLAVISVQAHALAAAPDETQRRVAEQRLDHAIARASHLIAQLLEMAQADGSTARSASKVDVAELARQELALAAPAAMARQLDLELDAPDTLPHTLDVPAFQAILQNLLRNAVHYTQEGGRIVVSLARNGSGLQLAVADNGPGIATAEQELIFERFYRGSGGHDTPGSGLGLAIVKQAVARLAGNVRLSGGLDGRGCTFSVELPT</sequence>
<dbReference type="PRINTS" id="PR00344">
    <property type="entry name" value="BCTRLSENSOR"/>
</dbReference>
<dbReference type="Gene3D" id="3.30.565.10">
    <property type="entry name" value="Histidine kinase-like ATPase, C-terminal domain"/>
    <property type="match status" value="1"/>
</dbReference>
<dbReference type="Pfam" id="PF02518">
    <property type="entry name" value="HATPase_c"/>
    <property type="match status" value="1"/>
</dbReference>
<name>A0A7W5B757_9BURK</name>
<dbReference type="AlphaFoldDB" id="A0A7W5B757"/>
<dbReference type="InterPro" id="IPR004358">
    <property type="entry name" value="Sig_transdc_His_kin-like_C"/>
</dbReference>
<dbReference type="GO" id="GO:0005886">
    <property type="term" value="C:plasma membrane"/>
    <property type="evidence" value="ECO:0007669"/>
    <property type="project" value="TreeGrafter"/>
</dbReference>
<evidence type="ECO:0000313" key="17">
    <source>
        <dbReference type="Proteomes" id="UP000541535"/>
    </source>
</evidence>
<keyword evidence="4" id="KW-0597">Phosphoprotein</keyword>
<dbReference type="InterPro" id="IPR003661">
    <property type="entry name" value="HisK_dim/P_dom"/>
</dbReference>
<dbReference type="RefSeq" id="WP_183439118.1">
    <property type="nucleotide sequence ID" value="NZ_JACHXD010000001.1"/>
</dbReference>
<keyword evidence="8 16" id="KW-0418">Kinase</keyword>
<dbReference type="CDD" id="cd00082">
    <property type="entry name" value="HisKA"/>
    <property type="match status" value="1"/>
</dbReference>
<dbReference type="EMBL" id="JACHXD010000001">
    <property type="protein sequence ID" value="MBB3117120.1"/>
    <property type="molecule type" value="Genomic_DNA"/>
</dbReference>
<dbReference type="CDD" id="cd00075">
    <property type="entry name" value="HATPase"/>
    <property type="match status" value="1"/>
</dbReference>
<dbReference type="SUPFAM" id="SSF55874">
    <property type="entry name" value="ATPase domain of HSP90 chaperone/DNA topoisomerase II/histidine kinase"/>
    <property type="match status" value="1"/>
</dbReference>
<dbReference type="GO" id="GO:0005524">
    <property type="term" value="F:ATP binding"/>
    <property type="evidence" value="ECO:0007669"/>
    <property type="project" value="UniProtKB-KW"/>
</dbReference>
<dbReference type="SMART" id="SM00387">
    <property type="entry name" value="HATPase_c"/>
    <property type="match status" value="1"/>
</dbReference>
<evidence type="ECO:0000313" key="16">
    <source>
        <dbReference type="EMBL" id="MBB3117120.1"/>
    </source>
</evidence>
<dbReference type="InterPro" id="IPR003594">
    <property type="entry name" value="HATPase_dom"/>
</dbReference>
<dbReference type="PANTHER" id="PTHR45436:SF14">
    <property type="entry name" value="SENSOR PROTEIN QSEC"/>
    <property type="match status" value="1"/>
</dbReference>
<dbReference type="InterPro" id="IPR050428">
    <property type="entry name" value="TCS_sensor_his_kinase"/>
</dbReference>
<dbReference type="InterPro" id="IPR003660">
    <property type="entry name" value="HAMP_dom"/>
</dbReference>
<feature type="domain" description="Histidine kinase" evidence="14">
    <location>
        <begin position="245"/>
        <end position="456"/>
    </location>
</feature>
<evidence type="ECO:0000259" key="15">
    <source>
        <dbReference type="PROSITE" id="PS50885"/>
    </source>
</evidence>
<dbReference type="InterPro" id="IPR036890">
    <property type="entry name" value="HATPase_C_sf"/>
</dbReference>
<evidence type="ECO:0000259" key="14">
    <source>
        <dbReference type="PROSITE" id="PS50109"/>
    </source>
</evidence>
<proteinExistence type="predicted"/>
<dbReference type="InterPro" id="IPR005467">
    <property type="entry name" value="His_kinase_dom"/>
</dbReference>
<comment type="caution">
    <text evidence="16">The sequence shown here is derived from an EMBL/GenBank/DDBJ whole genome shotgun (WGS) entry which is preliminary data.</text>
</comment>
<reference evidence="16 17" key="1">
    <citation type="submission" date="2020-08" db="EMBL/GenBank/DDBJ databases">
        <title>Genomic Encyclopedia of Type Strains, Phase III (KMG-III): the genomes of soil and plant-associated and newly described type strains.</title>
        <authorList>
            <person name="Whitman W."/>
        </authorList>
    </citation>
    <scope>NUCLEOTIDE SEQUENCE [LARGE SCALE GENOMIC DNA]</scope>
    <source>
        <strain evidence="16 17">CECT 8897</strain>
    </source>
</reference>
<evidence type="ECO:0000256" key="1">
    <source>
        <dbReference type="ARBA" id="ARBA00000085"/>
    </source>
</evidence>
<keyword evidence="12 13" id="KW-0472">Membrane</keyword>
<keyword evidence="10 13" id="KW-1133">Transmembrane helix</keyword>
<evidence type="ECO:0000256" key="9">
    <source>
        <dbReference type="ARBA" id="ARBA00022840"/>
    </source>
</evidence>
<evidence type="ECO:0000256" key="5">
    <source>
        <dbReference type="ARBA" id="ARBA00022679"/>
    </source>
</evidence>
<dbReference type="Gene3D" id="1.10.287.130">
    <property type="match status" value="1"/>
</dbReference>
<dbReference type="GO" id="GO:0000155">
    <property type="term" value="F:phosphorelay sensor kinase activity"/>
    <property type="evidence" value="ECO:0007669"/>
    <property type="project" value="InterPro"/>
</dbReference>
<keyword evidence="9" id="KW-0067">ATP-binding</keyword>
<comment type="catalytic activity">
    <reaction evidence="1">
        <text>ATP + protein L-histidine = ADP + protein N-phospho-L-histidine.</text>
        <dbReference type="EC" id="2.7.13.3"/>
    </reaction>
</comment>
<feature type="domain" description="HAMP" evidence="15">
    <location>
        <begin position="185"/>
        <end position="237"/>
    </location>
</feature>
<dbReference type="SMART" id="SM00388">
    <property type="entry name" value="HisKA"/>
    <property type="match status" value="1"/>
</dbReference>